<evidence type="ECO:0000256" key="3">
    <source>
        <dbReference type="SAM" id="SignalP"/>
    </source>
</evidence>
<dbReference type="EMBL" id="JAINUG010000003">
    <property type="protein sequence ID" value="KAJ8417734.1"/>
    <property type="molecule type" value="Genomic_DNA"/>
</dbReference>
<sequence>MNTIWRLFLFLLAWLVALPPVKDQQCYVPVCGLYGPETTSDCPFLAFNILSGSWNASWAKHALERPTKICSPEQLDSFFRTFPILETPMKQLGVNTMKEGDSMDVSRVLLQLKHYCHDCANWCGSRAGVLTQTLLQVITFVPEEWRPSPHLLFWFAVVTFFIMMGLGVTALFWWLRGKSAQNQERLEAENKMQELEEKIRIMESEKGCVELQAETLQQRLEAQLTLQQTLDSENNDRESKVKEVIRSQTREMQELKQELEQTESLFKTEMMFHAEQMQEILMDVRVVEENLEVEREESEILRKNLIDVRVQLEELKSPLFVTSVKKGEVLLKNRKTQIKDQLNLEMKNKRALGEVQNMREQWQRMEQALQQKTAEVESERRDKEMEVNALLRSHKLKVHKIEEKHLQTEISYKAEIESLKKQSQEIWDTSECELTASKTEINALRKQLDDVSAEPQLAPFGSTPGRSHQQTTHNETYVVATQTDLSGSSDESPQVEREKQVYLKRLWAEQRKTLDLEGKMEELKQDRDALDDQNCELEQQTSALQGRVRNMTDLCQQKEQTLQYFLNKTLSTFGLRMHRMAVQEPRLSPVTETTGSWSEEHL</sequence>
<reference evidence="4" key="1">
    <citation type="journal article" date="2023" name="Science">
        <title>Genome structures resolve the early diversification of teleost fishes.</title>
        <authorList>
            <person name="Parey E."/>
            <person name="Louis A."/>
            <person name="Montfort J."/>
            <person name="Bouchez O."/>
            <person name="Roques C."/>
            <person name="Iampietro C."/>
            <person name="Lluch J."/>
            <person name="Castinel A."/>
            <person name="Donnadieu C."/>
            <person name="Desvignes T."/>
            <person name="Floi Bucao C."/>
            <person name="Jouanno E."/>
            <person name="Wen M."/>
            <person name="Mejri S."/>
            <person name="Dirks R."/>
            <person name="Jansen H."/>
            <person name="Henkel C."/>
            <person name="Chen W.J."/>
            <person name="Zahm M."/>
            <person name="Cabau C."/>
            <person name="Klopp C."/>
            <person name="Thompson A.W."/>
            <person name="Robinson-Rechavi M."/>
            <person name="Braasch I."/>
            <person name="Lecointre G."/>
            <person name="Bobe J."/>
            <person name="Postlethwait J.H."/>
            <person name="Berthelot C."/>
            <person name="Roest Crollius H."/>
            <person name="Guiguen Y."/>
        </authorList>
    </citation>
    <scope>NUCLEOTIDE SEQUENCE</scope>
    <source>
        <strain evidence="4">NC1722</strain>
    </source>
</reference>
<feature type="chain" id="PRO_5042081612" evidence="3">
    <location>
        <begin position="24"/>
        <end position="602"/>
    </location>
</feature>
<keyword evidence="2" id="KW-0812">Transmembrane</keyword>
<feature type="coiled-coil region" evidence="1">
    <location>
        <begin position="513"/>
        <end position="540"/>
    </location>
</feature>
<evidence type="ECO:0000256" key="1">
    <source>
        <dbReference type="SAM" id="Coils"/>
    </source>
</evidence>
<feature type="transmembrane region" description="Helical" evidence="2">
    <location>
        <begin position="151"/>
        <end position="175"/>
    </location>
</feature>
<keyword evidence="1" id="KW-0175">Coiled coil</keyword>
<keyword evidence="3" id="KW-0732">Signal</keyword>
<evidence type="ECO:0000313" key="4">
    <source>
        <dbReference type="EMBL" id="KAJ8417734.1"/>
    </source>
</evidence>
<keyword evidence="2" id="KW-0472">Membrane</keyword>
<keyword evidence="5" id="KW-1185">Reference proteome</keyword>
<dbReference type="Proteomes" id="UP001221898">
    <property type="component" value="Unassembled WGS sequence"/>
</dbReference>
<feature type="coiled-coil region" evidence="1">
    <location>
        <begin position="238"/>
        <end position="304"/>
    </location>
</feature>
<proteinExistence type="predicted"/>
<accession>A0AAD7X353</accession>
<evidence type="ECO:0000256" key="2">
    <source>
        <dbReference type="SAM" id="Phobius"/>
    </source>
</evidence>
<evidence type="ECO:0000313" key="5">
    <source>
        <dbReference type="Proteomes" id="UP001221898"/>
    </source>
</evidence>
<feature type="coiled-coil region" evidence="1">
    <location>
        <begin position="178"/>
        <end position="212"/>
    </location>
</feature>
<gene>
    <name evidence="4" type="ORF">AAFF_G00225770</name>
</gene>
<feature type="signal peptide" evidence="3">
    <location>
        <begin position="1"/>
        <end position="23"/>
    </location>
</feature>
<organism evidence="4 5">
    <name type="scientific">Aldrovandia affinis</name>
    <dbReference type="NCBI Taxonomy" id="143900"/>
    <lineage>
        <taxon>Eukaryota</taxon>
        <taxon>Metazoa</taxon>
        <taxon>Chordata</taxon>
        <taxon>Craniata</taxon>
        <taxon>Vertebrata</taxon>
        <taxon>Euteleostomi</taxon>
        <taxon>Actinopterygii</taxon>
        <taxon>Neopterygii</taxon>
        <taxon>Teleostei</taxon>
        <taxon>Notacanthiformes</taxon>
        <taxon>Halosauridae</taxon>
        <taxon>Aldrovandia</taxon>
    </lineage>
</organism>
<protein>
    <submittedName>
        <fullName evidence="4">Uncharacterized protein</fullName>
    </submittedName>
</protein>
<comment type="caution">
    <text evidence="4">The sequence shown here is derived from an EMBL/GenBank/DDBJ whole genome shotgun (WGS) entry which is preliminary data.</text>
</comment>
<keyword evidence="2" id="KW-1133">Transmembrane helix</keyword>
<name>A0AAD7X353_9TELE</name>
<feature type="coiled-coil region" evidence="1">
    <location>
        <begin position="341"/>
        <end position="386"/>
    </location>
</feature>
<dbReference type="AlphaFoldDB" id="A0AAD7X353"/>